<dbReference type="SUPFAM" id="SSF57938">
    <property type="entry name" value="DnaJ/Hsp40 cysteine-rich domain"/>
    <property type="match status" value="1"/>
</dbReference>
<dbReference type="Proteomes" id="UP000011083">
    <property type="component" value="Unassembled WGS sequence"/>
</dbReference>
<keyword evidence="1" id="KW-1133">Transmembrane helix</keyword>
<gene>
    <name evidence="2" type="ORF">ACA1_064990</name>
</gene>
<organism evidence="2 3">
    <name type="scientific">Acanthamoeba castellanii (strain ATCC 30010 / Neff)</name>
    <dbReference type="NCBI Taxonomy" id="1257118"/>
    <lineage>
        <taxon>Eukaryota</taxon>
        <taxon>Amoebozoa</taxon>
        <taxon>Discosea</taxon>
        <taxon>Longamoebia</taxon>
        <taxon>Centramoebida</taxon>
        <taxon>Acanthamoebidae</taxon>
        <taxon>Acanthamoeba</taxon>
    </lineage>
</organism>
<proteinExistence type="predicted"/>
<keyword evidence="1" id="KW-0812">Transmembrane</keyword>
<evidence type="ECO:0000256" key="1">
    <source>
        <dbReference type="SAM" id="Phobius"/>
    </source>
</evidence>
<dbReference type="KEGG" id="acan:ACA1_064990"/>
<dbReference type="PANTHER" id="PTHR48219:SF2">
    <property type="entry name" value="VACUOLAR PROTEIN SORTING-ASSOCIATED PROTEIN 62"/>
    <property type="match status" value="1"/>
</dbReference>
<evidence type="ECO:0000313" key="2">
    <source>
        <dbReference type="EMBL" id="ELR17712.1"/>
    </source>
</evidence>
<dbReference type="Pfam" id="PF06101">
    <property type="entry name" value="Vps62"/>
    <property type="match status" value="1"/>
</dbReference>
<reference evidence="2 3" key="1">
    <citation type="journal article" date="2013" name="Genome Biol.">
        <title>Genome of Acanthamoeba castellanii highlights extensive lateral gene transfer and early evolution of tyrosine kinase signaling.</title>
        <authorList>
            <person name="Clarke M."/>
            <person name="Lohan A.J."/>
            <person name="Liu B."/>
            <person name="Lagkouvardos I."/>
            <person name="Roy S."/>
            <person name="Zafar N."/>
            <person name="Bertelli C."/>
            <person name="Schilde C."/>
            <person name="Kianianmomeni A."/>
            <person name="Burglin T.R."/>
            <person name="Frech C."/>
            <person name="Turcotte B."/>
            <person name="Kopec K.O."/>
            <person name="Synnott J.M."/>
            <person name="Choo C."/>
            <person name="Paponov I."/>
            <person name="Finkler A."/>
            <person name="Soon Heng Tan C."/>
            <person name="Hutchins A.P."/>
            <person name="Weinmeier T."/>
            <person name="Rattei T."/>
            <person name="Chu J.S."/>
            <person name="Gimenez G."/>
            <person name="Irimia M."/>
            <person name="Rigden D.J."/>
            <person name="Fitzpatrick D.A."/>
            <person name="Lorenzo-Morales J."/>
            <person name="Bateman A."/>
            <person name="Chiu C.H."/>
            <person name="Tang P."/>
            <person name="Hegemann P."/>
            <person name="Fromm H."/>
            <person name="Raoult D."/>
            <person name="Greub G."/>
            <person name="Miranda-Saavedra D."/>
            <person name="Chen N."/>
            <person name="Nash P."/>
            <person name="Ginger M.L."/>
            <person name="Horn M."/>
            <person name="Schaap P."/>
            <person name="Caler L."/>
            <person name="Loftus B."/>
        </authorList>
    </citation>
    <scope>NUCLEOTIDE SEQUENCE [LARGE SCALE GENOMIC DNA]</scope>
    <source>
        <strain evidence="2 3">Neff</strain>
    </source>
</reference>
<dbReference type="PANTHER" id="PTHR48219">
    <property type="entry name" value="VACUOLAR PROTEIN SORTING-ASSOCIATED PROTEIN 62-RELATED"/>
    <property type="match status" value="1"/>
</dbReference>
<feature type="transmembrane region" description="Helical" evidence="1">
    <location>
        <begin position="250"/>
        <end position="272"/>
    </location>
</feature>
<protein>
    <submittedName>
        <fullName evidence="2">Uncharacterized protein</fullName>
    </submittedName>
</protein>
<dbReference type="EMBL" id="KB007974">
    <property type="protein sequence ID" value="ELR17712.1"/>
    <property type="molecule type" value="Genomic_DNA"/>
</dbReference>
<name>L8GXP6_ACACF</name>
<accession>L8GXP6</accession>
<sequence length="549" mass="58511">MKASGGLDEKEGVTWYRPIPPPGYAVAGDVVRPYLAASPRFYLEAPVFAIGPFPPEAAQRPGAVMADRKRSAAGLRAKREVLPRQPVNYLAKPVDFEVVWRHEGGVRGMLPCTVWRPVPPPSFVAVGCIITLTHNKPSPDCVVCLHESLVVPAEVDALLWTASASPASAAATNKKGRTLTRAKSERDVTAHTTATFLFGDAEEVYDGLAPPALTGAAYCLRRSVNHSLDLDHNFDLPAGVACFVPARFPFVLLLHAAIALLVSFVVFFASIVDECAEATAISGLDGGDVSSPSAQRLESPAQPITFQPGLGILRICCLVDGCVAAESSVGVARNIAAAVEQARHPHARSTLHRRLLHHLCAALALPPFGEAHFTIVATLFIVDTSQAKLSHLVARASVTISVIIFVAAIAVRVYVFVFSTPRVASSAPVHPSNTTSIFFYIIAALALPAHDDRRYTIGAAGDEYECPRCHGHKGQGPFGPCPLGSIHFTHMCELCEGRGSVAGPSELCRLCEGEGGFGEFGKCRPESLHFRACVKCHGRGFLSARGHSS</sequence>
<keyword evidence="1" id="KW-0472">Membrane</keyword>
<keyword evidence="3" id="KW-1185">Reference proteome</keyword>
<dbReference type="VEuPathDB" id="AmoebaDB:ACA1_064990"/>
<dbReference type="GeneID" id="14917794"/>
<feature type="transmembrane region" description="Helical" evidence="1">
    <location>
        <begin position="392"/>
        <end position="417"/>
    </location>
</feature>
<dbReference type="OrthoDB" id="428159at2759"/>
<dbReference type="RefSeq" id="XP_004339725.1">
    <property type="nucleotide sequence ID" value="XM_004339677.1"/>
</dbReference>
<dbReference type="InterPro" id="IPR009291">
    <property type="entry name" value="Vps62"/>
</dbReference>
<dbReference type="AlphaFoldDB" id="L8GXP6"/>
<dbReference type="InterPro" id="IPR036410">
    <property type="entry name" value="HSP_DnaJ_Cys-rich_dom_sf"/>
</dbReference>
<evidence type="ECO:0000313" key="3">
    <source>
        <dbReference type="Proteomes" id="UP000011083"/>
    </source>
</evidence>